<evidence type="ECO:0000256" key="1">
    <source>
        <dbReference type="SAM" id="SignalP"/>
    </source>
</evidence>
<reference evidence="2" key="2">
    <citation type="submission" date="2019-09" db="EMBL/GenBank/DDBJ databases">
        <authorList>
            <consortium name="NCBI Pathogen Detection Project"/>
        </authorList>
    </citation>
    <scope>NUCLEOTIDE SEQUENCE</scope>
    <source>
        <strain evidence="2">AUSMDU00005748</strain>
    </source>
</reference>
<accession>A0AAD3URZ1</accession>
<evidence type="ECO:0000313" key="2">
    <source>
        <dbReference type="EMBL" id="HAU4360221.1"/>
    </source>
</evidence>
<reference evidence="2" key="1">
    <citation type="journal article" date="2018" name="Genome Biol.">
        <title>SKESA: strategic k-mer extension for scrupulous assemblies.</title>
        <authorList>
            <person name="Souvorov A."/>
            <person name="Agarwala R."/>
            <person name="Lipman D.J."/>
        </authorList>
    </citation>
    <scope>NUCLEOTIDE SEQUENCE</scope>
    <source>
        <strain evidence="2">AUSMDU00005748</strain>
    </source>
</reference>
<feature type="chain" id="PRO_5042003748" evidence="1">
    <location>
        <begin position="23"/>
        <end position="413"/>
    </location>
</feature>
<keyword evidence="1" id="KW-0732">Signal</keyword>
<proteinExistence type="predicted"/>
<dbReference type="EMBL" id="DACXIC010000070">
    <property type="protein sequence ID" value="HAU4360221.1"/>
    <property type="molecule type" value="Genomic_DNA"/>
</dbReference>
<organism evidence="2 3">
    <name type="scientific">Klebsiella oxytoca</name>
    <dbReference type="NCBI Taxonomy" id="571"/>
    <lineage>
        <taxon>Bacteria</taxon>
        <taxon>Pseudomonadati</taxon>
        <taxon>Pseudomonadota</taxon>
        <taxon>Gammaproteobacteria</taxon>
        <taxon>Enterobacterales</taxon>
        <taxon>Enterobacteriaceae</taxon>
        <taxon>Klebsiella/Raoultella group</taxon>
        <taxon>Klebsiella</taxon>
    </lineage>
</organism>
<comment type="caution">
    <text evidence="2">The sequence shown here is derived from an EMBL/GenBank/DDBJ whole genome shotgun (WGS) entry which is preliminary data.</text>
</comment>
<feature type="signal peptide" evidence="1">
    <location>
        <begin position="1"/>
        <end position="22"/>
    </location>
</feature>
<dbReference type="AlphaFoldDB" id="A0AAD3URZ1"/>
<evidence type="ECO:0000313" key="3">
    <source>
        <dbReference type="Proteomes" id="UP000868497"/>
    </source>
</evidence>
<name>A0AAD3URZ1_KLEOX</name>
<gene>
    <name evidence="2" type="ORF">F6W21_28285</name>
</gene>
<dbReference type="RefSeq" id="WP_163471039.1">
    <property type="nucleotide sequence ID" value="NZ_CP089411.1"/>
</dbReference>
<protein>
    <submittedName>
        <fullName evidence="2">Uncharacterized protein</fullName>
    </submittedName>
</protein>
<dbReference type="Proteomes" id="UP000868497">
    <property type="component" value="Unassembled WGS sequence"/>
</dbReference>
<sequence>MKSKRWFLLFLFLAEAPLVAHGQDIKFNYLGKPITTFDGYSPIYLKGVYAAKDTFGMRQNAVVASFKANSGNPFSFPILGLNSLYDLTRYMDRDSVALYADNTAPNFKSWEIISDAKITATSIVSDYIDNQKVQPGMIIETQSNPKWTTYVVSVTKGKIITSGWVNMKTKHMGTPNTNVIILNPLTKIWAANFNITIPSDSRAIKGVVQENGVVNNKIKSGIVNGVDTVILPYSKFGGASAYVARSANTGFNQQWNAGYLSLGNKYNFVSRNTSVNNSLVSYLDASNSDIGLQFSGNNKKQSIEWLNGEKVTAAISPTGQLQKINYKTSTITKSAKLTDDNARYIFLTHENIIVTLPDTDDLIDGYTLKLSSFGDGDYKIKFESKLAIKGNVDLKNDNWSKELIYFDKQWFLS</sequence>